<dbReference type="InterPro" id="IPR001000">
    <property type="entry name" value="GH10_dom"/>
</dbReference>
<evidence type="ECO:0000256" key="1">
    <source>
        <dbReference type="ARBA" id="ARBA00022801"/>
    </source>
</evidence>
<dbReference type="GO" id="GO:0031176">
    <property type="term" value="F:endo-1,4-beta-xylanase activity"/>
    <property type="evidence" value="ECO:0007669"/>
    <property type="project" value="UniProtKB-EC"/>
</dbReference>
<dbReference type="Pfam" id="PF00331">
    <property type="entry name" value="Glyco_hydro_10"/>
    <property type="match status" value="1"/>
</dbReference>
<gene>
    <name evidence="7" type="ORF">FF125_03930</name>
</gene>
<protein>
    <recommendedName>
        <fullName evidence="5">Beta-xylanase</fullName>
        <ecNumber evidence="5">3.2.1.8</ecNumber>
    </recommendedName>
</protein>
<dbReference type="Proteomes" id="UP000306229">
    <property type="component" value="Chromosome"/>
</dbReference>
<evidence type="ECO:0000256" key="4">
    <source>
        <dbReference type="ARBA" id="ARBA00023326"/>
    </source>
</evidence>
<comment type="catalytic activity">
    <reaction evidence="5">
        <text>Endohydrolysis of (1-&gt;4)-beta-D-xylosidic linkages in xylans.</text>
        <dbReference type="EC" id="3.2.1.8"/>
    </reaction>
</comment>
<proteinExistence type="inferred from homology"/>
<feature type="domain" description="GH10" evidence="6">
    <location>
        <begin position="28"/>
        <end position="358"/>
    </location>
</feature>
<name>A0A5B7TQT9_9FLAO</name>
<dbReference type="PRINTS" id="PR00134">
    <property type="entry name" value="GLHYDRLASE10"/>
</dbReference>
<keyword evidence="4 5" id="KW-0624">Polysaccharide degradation</keyword>
<dbReference type="RefSeq" id="WP_138948554.1">
    <property type="nucleotide sequence ID" value="NZ_CP040749.1"/>
</dbReference>
<dbReference type="KEGG" id="fbe:FF125_03930"/>
<comment type="similarity">
    <text evidence="5">Belongs to the glycosyl hydrolase 10 (cellulase F) family.</text>
</comment>
<dbReference type="EC" id="3.2.1.8" evidence="5"/>
<keyword evidence="7" id="KW-0858">Xylan degradation</keyword>
<dbReference type="PANTHER" id="PTHR31490">
    <property type="entry name" value="GLYCOSYL HYDROLASE"/>
    <property type="match status" value="1"/>
</dbReference>
<evidence type="ECO:0000256" key="3">
    <source>
        <dbReference type="ARBA" id="ARBA00023295"/>
    </source>
</evidence>
<dbReference type="Gene3D" id="3.20.20.80">
    <property type="entry name" value="Glycosidases"/>
    <property type="match status" value="1"/>
</dbReference>
<dbReference type="SUPFAM" id="SSF51445">
    <property type="entry name" value="(Trans)glycosidases"/>
    <property type="match status" value="1"/>
</dbReference>
<keyword evidence="8" id="KW-1185">Reference proteome</keyword>
<evidence type="ECO:0000313" key="7">
    <source>
        <dbReference type="EMBL" id="QCX37624.1"/>
    </source>
</evidence>
<organism evidence="7 8">
    <name type="scientific">Aureibaculum algae</name>
    <dbReference type="NCBI Taxonomy" id="2584122"/>
    <lineage>
        <taxon>Bacteria</taxon>
        <taxon>Pseudomonadati</taxon>
        <taxon>Bacteroidota</taxon>
        <taxon>Flavobacteriia</taxon>
        <taxon>Flavobacteriales</taxon>
        <taxon>Flavobacteriaceae</taxon>
        <taxon>Aureibaculum</taxon>
    </lineage>
</organism>
<dbReference type="PANTHER" id="PTHR31490:SF90">
    <property type="entry name" value="ENDO-1,4-BETA-XYLANASE A"/>
    <property type="match status" value="1"/>
</dbReference>
<evidence type="ECO:0000259" key="6">
    <source>
        <dbReference type="PROSITE" id="PS51760"/>
    </source>
</evidence>
<dbReference type="InterPro" id="IPR044846">
    <property type="entry name" value="GH10"/>
</dbReference>
<sequence>MMILKKEYNLVLKLSIILLLVTGCKESEPSQVGLKDAANFPIGTAVRIRTLLSDSELQVLEKANFNSITATSDMKMQQILPKEGAYHWSRIDSILNYAEKNEQRLFGHNLIWHSSTPKWVVEKAAKDSLWLAEFMKEYIHKYVGRYKGKVHGWDVVNEGLETKGGAYRETIWYKAMGKDYIAKAFTYAHEADPDAVLFYNDFNIERDTAKLNGTLRMVEELKAQGVPISGIGFQMHIRMDIPDETIANALKKAAATGLQIHLSEVDIIFNTHDDSRLGGVQLYDELTDEMKEAQAEKYKNLAKMYRTIVPEEQQYGITFWDFTDRDTWINGFFNMNDWPCVFDENLKKKPAYFGFLEGLKEKN</sequence>
<dbReference type="AlphaFoldDB" id="A0A5B7TQT9"/>
<reference evidence="7 8" key="1">
    <citation type="submission" date="2019-05" db="EMBL/GenBank/DDBJ databases">
        <title>Algicella ahnfeltiae gen. nov., sp. nov., a novel marine bacterium of the family Flavobacteriaceae isolated from a red alga.</title>
        <authorList>
            <person name="Nedashkovskaya O.I."/>
            <person name="Kukhlevskiy A.D."/>
            <person name="Kim S.-G."/>
            <person name="Zhukova N.V."/>
            <person name="Mikhailov V.V."/>
        </authorList>
    </citation>
    <scope>NUCLEOTIDE SEQUENCE [LARGE SCALE GENOMIC DNA]</scope>
    <source>
        <strain evidence="7 8">10Alg115</strain>
    </source>
</reference>
<evidence type="ECO:0000313" key="8">
    <source>
        <dbReference type="Proteomes" id="UP000306229"/>
    </source>
</evidence>
<accession>A0A5B7TQT9</accession>
<dbReference type="SMART" id="SM00633">
    <property type="entry name" value="Glyco_10"/>
    <property type="match status" value="1"/>
</dbReference>
<keyword evidence="1 5" id="KW-0378">Hydrolase</keyword>
<dbReference type="InterPro" id="IPR017853">
    <property type="entry name" value="GH"/>
</dbReference>
<dbReference type="PROSITE" id="PS51760">
    <property type="entry name" value="GH10_2"/>
    <property type="match status" value="1"/>
</dbReference>
<dbReference type="GO" id="GO:0045493">
    <property type="term" value="P:xylan catabolic process"/>
    <property type="evidence" value="ECO:0007669"/>
    <property type="project" value="UniProtKB-KW"/>
</dbReference>
<dbReference type="OrthoDB" id="9809277at2"/>
<evidence type="ECO:0000256" key="5">
    <source>
        <dbReference type="RuleBase" id="RU361174"/>
    </source>
</evidence>
<keyword evidence="3 5" id="KW-0326">Glycosidase</keyword>
<dbReference type="EMBL" id="CP040749">
    <property type="protein sequence ID" value="QCX37624.1"/>
    <property type="molecule type" value="Genomic_DNA"/>
</dbReference>
<evidence type="ECO:0000256" key="2">
    <source>
        <dbReference type="ARBA" id="ARBA00023277"/>
    </source>
</evidence>
<keyword evidence="2 5" id="KW-0119">Carbohydrate metabolism</keyword>
<dbReference type="PROSITE" id="PS51257">
    <property type="entry name" value="PROKAR_LIPOPROTEIN"/>
    <property type="match status" value="1"/>
</dbReference>